<comment type="caution">
    <text evidence="2">The sequence shown here is derived from an EMBL/GenBank/DDBJ whole genome shotgun (WGS) entry which is preliminary data.</text>
</comment>
<feature type="region of interest" description="Disordered" evidence="1">
    <location>
        <begin position="46"/>
        <end position="80"/>
    </location>
</feature>
<evidence type="ECO:0000256" key="1">
    <source>
        <dbReference type="SAM" id="MobiDB-lite"/>
    </source>
</evidence>
<gene>
    <name evidence="2" type="ORF">ECRASSUSDP1_LOCUS16058</name>
</gene>
<dbReference type="Proteomes" id="UP001295684">
    <property type="component" value="Unassembled WGS sequence"/>
</dbReference>
<dbReference type="EMBL" id="CAMPGE010016125">
    <property type="protein sequence ID" value="CAI2374701.1"/>
    <property type="molecule type" value="Genomic_DNA"/>
</dbReference>
<proteinExistence type="predicted"/>
<protein>
    <submittedName>
        <fullName evidence="2">Uncharacterized protein</fullName>
    </submittedName>
</protein>
<keyword evidence="3" id="KW-1185">Reference proteome</keyword>
<evidence type="ECO:0000313" key="2">
    <source>
        <dbReference type="EMBL" id="CAI2374701.1"/>
    </source>
</evidence>
<reference evidence="2" key="1">
    <citation type="submission" date="2023-07" db="EMBL/GenBank/DDBJ databases">
        <authorList>
            <consortium name="AG Swart"/>
            <person name="Singh M."/>
            <person name="Singh A."/>
            <person name="Seah K."/>
            <person name="Emmerich C."/>
        </authorList>
    </citation>
    <scope>NUCLEOTIDE SEQUENCE</scope>
    <source>
        <strain evidence="2">DP1</strain>
    </source>
</reference>
<sequence length="638" mass="73788">MSITPVLDLEPSFKDLSRCSSIDDGAFKASSRIGFKKSLKGTRLREKMGRKGMKSNVTSSRSISADRKEETFKPSINSNPKVKRNIQDLFQWKYQQEMKYLESQQAKESQFQKELGQLKKRKRNKISEKLTKNRAEEPIEIRLLREGKLRDKRKQQKAKNESKPTSMHQRTRRQRIKSSCGSAIEIIRDSKDSRNETEAYITEPENHKFLISTSCLDTSQFDDKQVSKDKNVPVTDKNAQGRRQTLKNCSTEPDNYFSKTELRKDSLKISNSLDEKPLNLSQIRMSTKRKDMCSKYLTEKRNEIEKLSPQLPSAFEIRKGVTRKYYDKAPEYHVEKFDKLKKSITGTSIPSQDESSGISNNFNGHHATSPTEYWTSDRRIEEQATQNRSLDNSKKKKDKQQSKSLYYQSLFSKVAKKANFGNEEKCQPQISKTVFTPKEYLRTDENINNTRDLNQKFENDLGIGSARNFPPDLFCHPLYAQNRIEKQPETTRNIINDGNQIYYTLTPAEPQQLLIDPKYETTKHNILHQRNQTTTAYAFPYPQNQDRISHGCIISHETLKPVVEVSKGCLNTFTSQSKMKPQIDTDIKSHMINKMLESDQFRTSHHSKANSIDLDCPSAQIHKAMKSKSFIKTRQASL</sequence>
<feature type="region of interest" description="Disordered" evidence="1">
    <location>
        <begin position="146"/>
        <end position="179"/>
    </location>
</feature>
<accession>A0AAD1XKZ4</accession>
<dbReference type="AlphaFoldDB" id="A0AAD1XKZ4"/>
<feature type="compositionally biased region" description="Polar residues" evidence="1">
    <location>
        <begin position="345"/>
        <end position="374"/>
    </location>
</feature>
<feature type="region of interest" description="Disordered" evidence="1">
    <location>
        <begin position="345"/>
        <end position="377"/>
    </location>
</feature>
<organism evidence="2 3">
    <name type="scientific">Euplotes crassus</name>
    <dbReference type="NCBI Taxonomy" id="5936"/>
    <lineage>
        <taxon>Eukaryota</taxon>
        <taxon>Sar</taxon>
        <taxon>Alveolata</taxon>
        <taxon>Ciliophora</taxon>
        <taxon>Intramacronucleata</taxon>
        <taxon>Spirotrichea</taxon>
        <taxon>Hypotrichia</taxon>
        <taxon>Euplotida</taxon>
        <taxon>Euplotidae</taxon>
        <taxon>Moneuplotes</taxon>
    </lineage>
</organism>
<evidence type="ECO:0000313" key="3">
    <source>
        <dbReference type="Proteomes" id="UP001295684"/>
    </source>
</evidence>
<name>A0AAD1XKZ4_EUPCR</name>